<proteinExistence type="predicted"/>
<evidence type="ECO:0000313" key="2">
    <source>
        <dbReference type="Proteomes" id="UP000193560"/>
    </source>
</evidence>
<name>A0A1X2HR48_9FUNG</name>
<keyword evidence="2" id="KW-1185">Reference proteome</keyword>
<reference evidence="1 2" key="1">
    <citation type="submission" date="2016-07" db="EMBL/GenBank/DDBJ databases">
        <title>Pervasive Adenine N6-methylation of Active Genes in Fungi.</title>
        <authorList>
            <consortium name="DOE Joint Genome Institute"/>
            <person name="Mondo S.J."/>
            <person name="Dannebaum R.O."/>
            <person name="Kuo R.C."/>
            <person name="Labutti K."/>
            <person name="Haridas S."/>
            <person name="Kuo A."/>
            <person name="Salamov A."/>
            <person name="Ahrendt S.R."/>
            <person name="Lipzen A."/>
            <person name="Sullivan W."/>
            <person name="Andreopoulos W.B."/>
            <person name="Clum A."/>
            <person name="Lindquist E."/>
            <person name="Daum C."/>
            <person name="Ramamoorthy G.K."/>
            <person name="Gryganskyi A."/>
            <person name="Culley D."/>
            <person name="Magnuson J.K."/>
            <person name="James T.Y."/>
            <person name="O'Malley M.A."/>
            <person name="Stajich J.E."/>
            <person name="Spatafora J.W."/>
            <person name="Visel A."/>
            <person name="Grigoriev I.V."/>
        </authorList>
    </citation>
    <scope>NUCLEOTIDE SEQUENCE [LARGE SCALE GENOMIC DNA]</scope>
    <source>
        <strain evidence="1 2">NRRL 1336</strain>
    </source>
</reference>
<gene>
    <name evidence="1" type="ORF">BCR42DRAFT_429742</name>
</gene>
<evidence type="ECO:0000313" key="1">
    <source>
        <dbReference type="EMBL" id="ORZ01985.1"/>
    </source>
</evidence>
<accession>A0A1X2HR48</accession>
<sequence>MLGNLAGTSINSVITAPFAHFYYPSQSLYLCLNEYFPRTTIMSSKIISETSSYATPFCQSKAIEMNHTTTPKPHHRRLDLLVIPCASSTTDYFAYL</sequence>
<organism evidence="1 2">
    <name type="scientific">Absidia repens</name>
    <dbReference type="NCBI Taxonomy" id="90262"/>
    <lineage>
        <taxon>Eukaryota</taxon>
        <taxon>Fungi</taxon>
        <taxon>Fungi incertae sedis</taxon>
        <taxon>Mucoromycota</taxon>
        <taxon>Mucoromycotina</taxon>
        <taxon>Mucoromycetes</taxon>
        <taxon>Mucorales</taxon>
        <taxon>Cunninghamellaceae</taxon>
        <taxon>Absidia</taxon>
    </lineage>
</organism>
<protein>
    <submittedName>
        <fullName evidence="1">Uncharacterized protein</fullName>
    </submittedName>
</protein>
<dbReference type="Proteomes" id="UP000193560">
    <property type="component" value="Unassembled WGS sequence"/>
</dbReference>
<comment type="caution">
    <text evidence="1">The sequence shown here is derived from an EMBL/GenBank/DDBJ whole genome shotgun (WGS) entry which is preliminary data.</text>
</comment>
<dbReference type="AlphaFoldDB" id="A0A1X2HR48"/>
<dbReference type="EMBL" id="MCGE01000055">
    <property type="protein sequence ID" value="ORZ01985.1"/>
    <property type="molecule type" value="Genomic_DNA"/>
</dbReference>